<organism evidence="1 2">
    <name type="scientific">Blumeria graminis f. sp. triticale</name>
    <dbReference type="NCBI Taxonomy" id="1689686"/>
    <lineage>
        <taxon>Eukaryota</taxon>
        <taxon>Fungi</taxon>
        <taxon>Dikarya</taxon>
        <taxon>Ascomycota</taxon>
        <taxon>Pezizomycotina</taxon>
        <taxon>Leotiomycetes</taxon>
        <taxon>Erysiphales</taxon>
        <taxon>Erysiphaceae</taxon>
        <taxon>Blumeria</taxon>
    </lineage>
</organism>
<dbReference type="EMBL" id="CAJHIT010000001">
    <property type="protein sequence ID" value="CAD6499264.1"/>
    <property type="molecule type" value="Genomic_DNA"/>
</dbReference>
<dbReference type="Proteomes" id="UP000683417">
    <property type="component" value="Unassembled WGS sequence"/>
</dbReference>
<proteinExistence type="predicted"/>
<reference evidence="1" key="1">
    <citation type="submission" date="2020-10" db="EMBL/GenBank/DDBJ databases">
        <authorList>
            <person name="Muller C M."/>
        </authorList>
    </citation>
    <scope>NUCLEOTIDE SEQUENCE</scope>
    <source>
        <strain evidence="1">THUN-12</strain>
    </source>
</reference>
<name>A0A9W4CVG2_BLUGR</name>
<evidence type="ECO:0000313" key="1">
    <source>
        <dbReference type="EMBL" id="CAD6499264.1"/>
    </source>
</evidence>
<protein>
    <submittedName>
        <fullName evidence="1">BgTH12-04915</fullName>
    </submittedName>
</protein>
<gene>
    <name evidence="1" type="ORF">BGTH12_LOCUS622</name>
</gene>
<evidence type="ECO:0000313" key="2">
    <source>
        <dbReference type="Proteomes" id="UP000683417"/>
    </source>
</evidence>
<accession>A0A9W4CVG2</accession>
<sequence>MSNHRIFKLSSMTPMLTSLLAMCQTKGWNHQQSSILLSNGTRRTISMA</sequence>
<comment type="caution">
    <text evidence="1">The sequence shown here is derived from an EMBL/GenBank/DDBJ whole genome shotgun (WGS) entry which is preliminary data.</text>
</comment>
<dbReference type="AlphaFoldDB" id="A0A9W4CVG2"/>